<evidence type="ECO:0000256" key="1">
    <source>
        <dbReference type="SAM" id="Phobius"/>
    </source>
</evidence>
<feature type="transmembrane region" description="Helical" evidence="1">
    <location>
        <begin position="7"/>
        <end position="28"/>
    </location>
</feature>
<gene>
    <name evidence="2" type="ORF">GA0070560_105139</name>
</gene>
<sequence length="70" mass="8063">MQPAFRFLLITSLQVAGVVVAFAFLMTLVFESGEWRKSDWVTDLLPLLAMILVINALVQIFRLRRRARGR</sequence>
<organism evidence="2 3">
    <name type="scientific">Micromonospora halophytica</name>
    <dbReference type="NCBI Taxonomy" id="47864"/>
    <lineage>
        <taxon>Bacteria</taxon>
        <taxon>Bacillati</taxon>
        <taxon>Actinomycetota</taxon>
        <taxon>Actinomycetes</taxon>
        <taxon>Micromonosporales</taxon>
        <taxon>Micromonosporaceae</taxon>
        <taxon>Micromonospora</taxon>
    </lineage>
</organism>
<dbReference type="AlphaFoldDB" id="A0A1C5HNW2"/>
<dbReference type="EMBL" id="FMDN01000005">
    <property type="protein sequence ID" value="SCG47613.1"/>
    <property type="molecule type" value="Genomic_DNA"/>
</dbReference>
<keyword evidence="1" id="KW-0472">Membrane</keyword>
<feature type="transmembrane region" description="Helical" evidence="1">
    <location>
        <begin position="40"/>
        <end position="61"/>
    </location>
</feature>
<evidence type="ECO:0000313" key="3">
    <source>
        <dbReference type="Proteomes" id="UP000199408"/>
    </source>
</evidence>
<evidence type="ECO:0000313" key="2">
    <source>
        <dbReference type="EMBL" id="SCG47613.1"/>
    </source>
</evidence>
<keyword evidence="1" id="KW-1133">Transmembrane helix</keyword>
<proteinExistence type="predicted"/>
<keyword evidence="1" id="KW-0812">Transmembrane</keyword>
<protein>
    <submittedName>
        <fullName evidence="2">Uncharacterized protein</fullName>
    </submittedName>
</protein>
<keyword evidence="3" id="KW-1185">Reference proteome</keyword>
<dbReference type="RefSeq" id="WP_170839339.1">
    <property type="nucleotide sequence ID" value="NZ_FMDN01000005.1"/>
</dbReference>
<dbReference type="Proteomes" id="UP000199408">
    <property type="component" value="Unassembled WGS sequence"/>
</dbReference>
<reference evidence="3" key="1">
    <citation type="submission" date="2016-06" db="EMBL/GenBank/DDBJ databases">
        <authorList>
            <person name="Varghese N."/>
        </authorList>
    </citation>
    <scope>NUCLEOTIDE SEQUENCE [LARGE SCALE GENOMIC DNA]</scope>
    <source>
        <strain evidence="3">DSM 43171</strain>
    </source>
</reference>
<accession>A0A1C5HNW2</accession>
<name>A0A1C5HNW2_9ACTN</name>